<evidence type="ECO:0000313" key="6">
    <source>
        <dbReference type="Proteomes" id="UP000694523"/>
    </source>
</evidence>
<name>A0A8C6TCL5_9GOBI</name>
<reference evidence="5" key="1">
    <citation type="submission" date="2025-08" db="UniProtKB">
        <authorList>
            <consortium name="Ensembl"/>
        </authorList>
    </citation>
    <scope>IDENTIFICATION</scope>
</reference>
<evidence type="ECO:0000256" key="1">
    <source>
        <dbReference type="ARBA" id="ARBA00004613"/>
    </source>
</evidence>
<dbReference type="Ensembl" id="ENSNMLT00000020860.1">
    <property type="protein sequence ID" value="ENSNMLP00000018541.1"/>
    <property type="gene ID" value="ENSNMLG00000012207.1"/>
</dbReference>
<dbReference type="GO" id="GO:0005576">
    <property type="term" value="C:extracellular region"/>
    <property type="evidence" value="ECO:0007669"/>
    <property type="project" value="UniProtKB-SubCell"/>
</dbReference>
<proteinExistence type="predicted"/>
<keyword evidence="3" id="KW-0732">Signal</keyword>
<keyword evidence="2" id="KW-0964">Secreted</keyword>
<dbReference type="PANTHER" id="PTHR11967:SF2">
    <property type="entry name" value="ALPHA-1-ACID GLYCOPROTEIN 1"/>
    <property type="match status" value="1"/>
</dbReference>
<dbReference type="SUPFAM" id="SSF50814">
    <property type="entry name" value="Lipocalins"/>
    <property type="match status" value="1"/>
</dbReference>
<sequence length="183" mass="21053">TVSNNKSFFFFFYSAFPVCEKLVGPRAALSPADLNGTWAFIAGSLNHPSSMEALKQRDSITAFFSNNNETSTWSYTQVNRFGDQCEHMPYNITLEGSRFTFDVGNRFSLSGSFLYTTCPDCLVMQWVVESRKRRSMDLYLLSRRRILTQSELIEFKAQLRCFQLPAPIEMDSFKELCPKEPEN</sequence>
<dbReference type="PANTHER" id="PTHR11967">
    <property type="entry name" value="ALPHA-1-ACID GLYCOPROTEIN"/>
    <property type="match status" value="1"/>
</dbReference>
<keyword evidence="6" id="KW-1185">Reference proteome</keyword>
<evidence type="ECO:0000256" key="4">
    <source>
        <dbReference type="ARBA" id="ARBA00023180"/>
    </source>
</evidence>
<keyword evidence="4" id="KW-0325">Glycoprotein</keyword>
<evidence type="ECO:0000313" key="5">
    <source>
        <dbReference type="Ensembl" id="ENSNMLP00000018541.1"/>
    </source>
</evidence>
<accession>A0A8C6TCL5</accession>
<reference evidence="5" key="2">
    <citation type="submission" date="2025-09" db="UniProtKB">
        <authorList>
            <consortium name="Ensembl"/>
        </authorList>
    </citation>
    <scope>IDENTIFICATION</scope>
</reference>
<dbReference type="AlphaFoldDB" id="A0A8C6TCL5"/>
<organism evidence="5 6">
    <name type="scientific">Neogobius melanostomus</name>
    <name type="common">round goby</name>
    <dbReference type="NCBI Taxonomy" id="47308"/>
    <lineage>
        <taxon>Eukaryota</taxon>
        <taxon>Metazoa</taxon>
        <taxon>Chordata</taxon>
        <taxon>Craniata</taxon>
        <taxon>Vertebrata</taxon>
        <taxon>Euteleostomi</taxon>
        <taxon>Actinopterygii</taxon>
        <taxon>Neopterygii</taxon>
        <taxon>Teleostei</taxon>
        <taxon>Neoteleostei</taxon>
        <taxon>Acanthomorphata</taxon>
        <taxon>Gobiaria</taxon>
        <taxon>Gobiiformes</taxon>
        <taxon>Gobioidei</taxon>
        <taxon>Gobiidae</taxon>
        <taxon>Benthophilinae</taxon>
        <taxon>Neogobiini</taxon>
        <taxon>Neogobius</taxon>
    </lineage>
</organism>
<dbReference type="Proteomes" id="UP000694523">
    <property type="component" value="Unplaced"/>
</dbReference>
<evidence type="ECO:0000256" key="3">
    <source>
        <dbReference type="ARBA" id="ARBA00022729"/>
    </source>
</evidence>
<evidence type="ECO:0008006" key="7">
    <source>
        <dbReference type="Google" id="ProtNLM"/>
    </source>
</evidence>
<dbReference type="Gene3D" id="2.40.128.20">
    <property type="match status" value="1"/>
</dbReference>
<dbReference type="InterPro" id="IPR012674">
    <property type="entry name" value="Calycin"/>
</dbReference>
<comment type="subcellular location">
    <subcellularLocation>
        <location evidence="1">Secreted</location>
    </subcellularLocation>
</comment>
<evidence type="ECO:0000256" key="2">
    <source>
        <dbReference type="ARBA" id="ARBA00022525"/>
    </source>
</evidence>
<protein>
    <recommendedName>
        <fullName evidence="7">Apolipoprotein M</fullName>
    </recommendedName>
</protein>